<accession>A0A1Q3CQ46</accession>
<organism evidence="2 3">
    <name type="scientific">Cephalotus follicularis</name>
    <name type="common">Albany pitcher plant</name>
    <dbReference type="NCBI Taxonomy" id="3775"/>
    <lineage>
        <taxon>Eukaryota</taxon>
        <taxon>Viridiplantae</taxon>
        <taxon>Streptophyta</taxon>
        <taxon>Embryophyta</taxon>
        <taxon>Tracheophyta</taxon>
        <taxon>Spermatophyta</taxon>
        <taxon>Magnoliopsida</taxon>
        <taxon>eudicotyledons</taxon>
        <taxon>Gunneridae</taxon>
        <taxon>Pentapetalae</taxon>
        <taxon>rosids</taxon>
        <taxon>fabids</taxon>
        <taxon>Oxalidales</taxon>
        <taxon>Cephalotaceae</taxon>
        <taxon>Cephalotus</taxon>
    </lineage>
</organism>
<dbReference type="PANTHER" id="PTHR33116:SF66">
    <property type="entry name" value="REVERSE TRANSCRIPTASE ZINC-BINDING DOMAIN-CONTAINING PROTEIN"/>
    <property type="match status" value="1"/>
</dbReference>
<evidence type="ECO:0000313" key="3">
    <source>
        <dbReference type="Proteomes" id="UP000187406"/>
    </source>
</evidence>
<comment type="caution">
    <text evidence="2">The sequence shown here is derived from an EMBL/GenBank/DDBJ whole genome shotgun (WGS) entry which is preliminary data.</text>
</comment>
<reference evidence="3" key="1">
    <citation type="submission" date="2016-04" db="EMBL/GenBank/DDBJ databases">
        <title>Cephalotus genome sequencing.</title>
        <authorList>
            <person name="Fukushima K."/>
            <person name="Hasebe M."/>
            <person name="Fang X."/>
        </authorList>
    </citation>
    <scope>NUCLEOTIDE SEQUENCE [LARGE SCALE GENOMIC DNA]</scope>
    <source>
        <strain evidence="3">cv. St1</strain>
    </source>
</reference>
<dbReference type="Proteomes" id="UP000187406">
    <property type="component" value="Unassembled WGS sequence"/>
</dbReference>
<evidence type="ECO:0000313" key="2">
    <source>
        <dbReference type="EMBL" id="GAV82357.1"/>
    </source>
</evidence>
<dbReference type="InterPro" id="IPR026960">
    <property type="entry name" value="RVT-Znf"/>
</dbReference>
<dbReference type="PANTHER" id="PTHR33116">
    <property type="entry name" value="REVERSE TRANSCRIPTASE ZINC-BINDING DOMAIN-CONTAINING PROTEIN-RELATED-RELATED"/>
    <property type="match status" value="1"/>
</dbReference>
<dbReference type="InParanoid" id="A0A1Q3CQ46"/>
<gene>
    <name evidence="2" type="ORF">CFOL_v3_25809</name>
</gene>
<protein>
    <submittedName>
        <fullName evidence="2">Zf-RVT domain-containing protein</fullName>
    </submittedName>
</protein>
<dbReference type="AlphaFoldDB" id="A0A1Q3CQ46"/>
<dbReference type="OrthoDB" id="1622315at2759"/>
<proteinExistence type="predicted"/>
<sequence length="169" mass="19256">MRIPKHALCLWLALRGAHKTKDKLLAAGVLHSDLCAFNCGERESLEHLFFQCPFPASIWMEVLGKCNISRTSLLWSDEVQWMTGHTKGNRYPASLKKLAFAASVYDIWLERNRCCFKNSLLHSHEIVRKVGFDVAGKLINCKNIIKVKGIIVYVLIGAYRKRKQRAVSV</sequence>
<evidence type="ECO:0000259" key="1">
    <source>
        <dbReference type="Pfam" id="PF13966"/>
    </source>
</evidence>
<dbReference type="EMBL" id="BDDD01002619">
    <property type="protein sequence ID" value="GAV82357.1"/>
    <property type="molecule type" value="Genomic_DNA"/>
</dbReference>
<feature type="domain" description="Reverse transcriptase zinc-binding" evidence="1">
    <location>
        <begin position="3"/>
        <end position="59"/>
    </location>
</feature>
<name>A0A1Q3CQ46_CEPFO</name>
<dbReference type="Pfam" id="PF13966">
    <property type="entry name" value="zf-RVT"/>
    <property type="match status" value="1"/>
</dbReference>
<keyword evidence="3" id="KW-1185">Reference proteome</keyword>